<reference evidence="12" key="2">
    <citation type="submission" date="2025-08" db="UniProtKB">
        <authorList>
            <consortium name="Ensembl"/>
        </authorList>
    </citation>
    <scope>IDENTIFICATION</scope>
    <source>
        <strain evidence="12">2N</strain>
    </source>
</reference>
<feature type="region of interest" description="Disordered" evidence="10">
    <location>
        <begin position="526"/>
        <end position="557"/>
    </location>
</feature>
<evidence type="ECO:0000256" key="8">
    <source>
        <dbReference type="ARBA" id="ARBA00023180"/>
    </source>
</evidence>
<dbReference type="GO" id="GO:0004252">
    <property type="term" value="F:serine-type endopeptidase activity"/>
    <property type="evidence" value="ECO:0007669"/>
    <property type="project" value="InterPro"/>
</dbReference>
<dbReference type="PANTHER" id="PTHR24253">
    <property type="entry name" value="TRANSMEMBRANE PROTEASE SERINE"/>
    <property type="match status" value="1"/>
</dbReference>
<keyword evidence="7" id="KW-1015">Disulfide bond</keyword>
<organism evidence="12 13">
    <name type="scientific">Cavia porcellus</name>
    <name type="common">Guinea pig</name>
    <dbReference type="NCBI Taxonomy" id="10141"/>
    <lineage>
        <taxon>Eukaryota</taxon>
        <taxon>Metazoa</taxon>
        <taxon>Chordata</taxon>
        <taxon>Craniata</taxon>
        <taxon>Vertebrata</taxon>
        <taxon>Euteleostomi</taxon>
        <taxon>Mammalia</taxon>
        <taxon>Eutheria</taxon>
        <taxon>Euarchontoglires</taxon>
        <taxon>Glires</taxon>
        <taxon>Rodentia</taxon>
        <taxon>Hystricomorpha</taxon>
        <taxon>Caviidae</taxon>
        <taxon>Cavia</taxon>
    </lineage>
</organism>
<dbReference type="InterPro" id="IPR009003">
    <property type="entry name" value="Peptidase_S1_PA"/>
</dbReference>
<keyword evidence="3 9" id="KW-0645">Protease</keyword>
<dbReference type="eggNOG" id="KOG3627">
    <property type="taxonomic scope" value="Eukaryota"/>
</dbReference>
<dbReference type="FunFam" id="2.40.10.10:FF:000039">
    <property type="entry name" value="Brain-specific serine protease 4"/>
    <property type="match status" value="1"/>
</dbReference>
<keyword evidence="8" id="KW-0325">Glycoprotein</keyword>
<dbReference type="Proteomes" id="UP000005447">
    <property type="component" value="Unassembled WGS sequence"/>
</dbReference>
<feature type="domain" description="Peptidase S1" evidence="11">
    <location>
        <begin position="2"/>
        <end position="237"/>
    </location>
</feature>
<dbReference type="InterPro" id="IPR001314">
    <property type="entry name" value="Peptidase_S1A"/>
</dbReference>
<evidence type="ECO:0000256" key="3">
    <source>
        <dbReference type="ARBA" id="ARBA00022670"/>
    </source>
</evidence>
<dbReference type="PRINTS" id="PR00722">
    <property type="entry name" value="CHYMOTRYPSIN"/>
</dbReference>
<keyword evidence="4" id="KW-0732">Signal</keyword>
<evidence type="ECO:0000256" key="6">
    <source>
        <dbReference type="ARBA" id="ARBA00022825"/>
    </source>
</evidence>
<dbReference type="InParanoid" id="H0UTL2"/>
<dbReference type="InterPro" id="IPR043504">
    <property type="entry name" value="Peptidase_S1_PA_chymotrypsin"/>
</dbReference>
<dbReference type="OMA" id="THICAVN"/>
<evidence type="ECO:0000256" key="9">
    <source>
        <dbReference type="RuleBase" id="RU363034"/>
    </source>
</evidence>
<dbReference type="PROSITE" id="PS00134">
    <property type="entry name" value="TRYPSIN_HIS"/>
    <property type="match status" value="3"/>
</dbReference>
<dbReference type="FunFam" id="2.40.10.10:FF:000105">
    <property type="entry name" value="Inactive serine protease 45"/>
    <property type="match status" value="1"/>
</dbReference>
<dbReference type="SUPFAM" id="SSF50494">
    <property type="entry name" value="Trypsin-like serine proteases"/>
    <property type="match status" value="3"/>
</dbReference>
<dbReference type="PROSITE" id="PS00135">
    <property type="entry name" value="TRYPSIN_SER"/>
    <property type="match status" value="2"/>
</dbReference>
<dbReference type="GO" id="GO:0005576">
    <property type="term" value="C:extracellular region"/>
    <property type="evidence" value="ECO:0007669"/>
    <property type="project" value="UniProtKB-SubCell"/>
</dbReference>
<evidence type="ECO:0000256" key="2">
    <source>
        <dbReference type="ARBA" id="ARBA00022525"/>
    </source>
</evidence>
<feature type="domain" description="Peptidase S1" evidence="11">
    <location>
        <begin position="295"/>
        <end position="521"/>
    </location>
</feature>
<dbReference type="InterPro" id="IPR033116">
    <property type="entry name" value="TRYPSIN_SER"/>
</dbReference>
<dbReference type="GO" id="GO:0006508">
    <property type="term" value="P:proteolysis"/>
    <property type="evidence" value="ECO:0007669"/>
    <property type="project" value="UniProtKB-KW"/>
</dbReference>
<dbReference type="Ensembl" id="ENSCPOT00000000297.3">
    <property type="protein sequence ID" value="ENSCPOP00000000256.3"/>
    <property type="gene ID" value="ENSCPOG00000000294.4"/>
</dbReference>
<evidence type="ECO:0000256" key="5">
    <source>
        <dbReference type="ARBA" id="ARBA00022801"/>
    </source>
</evidence>
<proteinExistence type="predicted"/>
<feature type="compositionally biased region" description="Polar residues" evidence="10">
    <location>
        <begin position="526"/>
        <end position="539"/>
    </location>
</feature>
<dbReference type="InterPro" id="IPR018114">
    <property type="entry name" value="TRYPSIN_HIS"/>
</dbReference>
<reference evidence="13" key="1">
    <citation type="journal article" date="2011" name="Nature">
        <title>A high-resolution map of human evolutionary constraint using 29 mammals.</title>
        <authorList>
            <person name="Lindblad-Toh K."/>
            <person name="Garber M."/>
            <person name="Zuk O."/>
            <person name="Lin M.F."/>
            <person name="Parker B.J."/>
            <person name="Washietl S."/>
            <person name="Kheradpour P."/>
            <person name="Ernst J."/>
            <person name="Jordan G."/>
            <person name="Mauceli E."/>
            <person name="Ward L.D."/>
            <person name="Lowe C.B."/>
            <person name="Holloway A.K."/>
            <person name="Clamp M."/>
            <person name="Gnerre S."/>
            <person name="Alfoldi J."/>
            <person name="Beal K."/>
            <person name="Chang J."/>
            <person name="Clawson H."/>
            <person name="Cuff J."/>
            <person name="Di Palma F."/>
            <person name="Fitzgerald S."/>
            <person name="Flicek P."/>
            <person name="Guttman M."/>
            <person name="Hubisz M.J."/>
            <person name="Jaffe D.B."/>
            <person name="Jungreis I."/>
            <person name="Kent W.J."/>
            <person name="Kostka D."/>
            <person name="Lara M."/>
            <person name="Martins A.L."/>
            <person name="Massingham T."/>
            <person name="Moltke I."/>
            <person name="Raney B.J."/>
            <person name="Rasmussen M.D."/>
            <person name="Robinson J."/>
            <person name="Stark A."/>
            <person name="Vilella A.J."/>
            <person name="Wen J."/>
            <person name="Xie X."/>
            <person name="Zody M.C."/>
            <person name="Baldwin J."/>
            <person name="Bloom T."/>
            <person name="Chin C.W."/>
            <person name="Heiman D."/>
            <person name="Nicol R."/>
            <person name="Nusbaum C."/>
            <person name="Young S."/>
            <person name="Wilkinson J."/>
            <person name="Worley K.C."/>
            <person name="Kovar C.L."/>
            <person name="Muzny D.M."/>
            <person name="Gibbs R.A."/>
            <person name="Cree A."/>
            <person name="Dihn H.H."/>
            <person name="Fowler G."/>
            <person name="Jhangiani S."/>
            <person name="Joshi V."/>
            <person name="Lee S."/>
            <person name="Lewis L.R."/>
            <person name="Nazareth L.V."/>
            <person name="Okwuonu G."/>
            <person name="Santibanez J."/>
            <person name="Warren W.C."/>
            <person name="Mardis E.R."/>
            <person name="Weinstock G.M."/>
            <person name="Wilson R.K."/>
            <person name="Delehaunty K."/>
            <person name="Dooling D."/>
            <person name="Fronik C."/>
            <person name="Fulton L."/>
            <person name="Fulton B."/>
            <person name="Graves T."/>
            <person name="Minx P."/>
            <person name="Sodergren E."/>
            <person name="Birney E."/>
            <person name="Margulies E.H."/>
            <person name="Herrero J."/>
            <person name="Green E.D."/>
            <person name="Haussler D."/>
            <person name="Siepel A."/>
            <person name="Goldman N."/>
            <person name="Pollard K.S."/>
            <person name="Pedersen J.S."/>
            <person name="Lander E.S."/>
            <person name="Kellis M."/>
        </authorList>
    </citation>
    <scope>NUCLEOTIDE SEQUENCE [LARGE SCALE GENOMIC DNA]</scope>
    <source>
        <strain evidence="13">2N</strain>
    </source>
</reference>
<reference evidence="12" key="3">
    <citation type="submission" date="2025-09" db="UniProtKB">
        <authorList>
            <consortium name="Ensembl"/>
        </authorList>
    </citation>
    <scope>IDENTIFICATION</scope>
    <source>
        <strain evidence="12">2N</strain>
    </source>
</reference>
<dbReference type="SMART" id="SM00020">
    <property type="entry name" value="Tryp_SPc"/>
    <property type="match status" value="3"/>
</dbReference>
<comment type="subcellular location">
    <subcellularLocation>
        <location evidence="1">Secreted</location>
    </subcellularLocation>
</comment>
<dbReference type="GeneTree" id="ENSGT00940000162829"/>
<dbReference type="Pfam" id="PF00089">
    <property type="entry name" value="Trypsin"/>
    <property type="match status" value="3"/>
</dbReference>
<evidence type="ECO:0000313" key="12">
    <source>
        <dbReference type="Ensembl" id="ENSCPOP00000000256.3"/>
    </source>
</evidence>
<dbReference type="AlphaFoldDB" id="H0UTL2"/>
<evidence type="ECO:0000256" key="10">
    <source>
        <dbReference type="SAM" id="MobiDB-lite"/>
    </source>
</evidence>
<sequence>RIVGGLPAAERKWPWQVSLQTEGSHVCGGSLISNRWVLTAAHCILSHLDYTVKLGDINLKHDAPTAISVPVEDVIIHPEYLLIGVVFDDVALALLSFPVNYSTHIQPVCLPTKSFELRVGTQCWVTGWGRTKEVHWDLPIQLQEVAVNIVDREMCNGVFKKLLDLFFTVVGKGSLCAYGEGKDACQGDSGGPLVCEVNETWVQVGIVSWGIGCGRRRIPGIYSDVTFYRDWIVTHISRMSTSREVPSRGSNPRPGPGLRLCPKSHSMTLGAPKPSPYHSELAPNPLRKSCGQRRIVGGQPAAERKWPWQVGLLASGKFVCGGSLISSRWVLTAAHCIFDFAEYTVRLGDIDLKSKAPTVVEVPAKDIVMHQTYTRVGGVFDDVALVLLSIPVNYSTHIQPVCLPIRTFQLQVGTECWVTGWGKRSENEPKANATHLLQEVNVNIVEHNKCNDNAINEGGLCAYGEGKDSCQGDSGGPLVCEFNNIWMQFGVVSWGIGCGRKTPGVYSDVRFYRDWILRQLTSFQEEPDDTQTSWRTSVSRDVPSRGASPSPGLVSGCDSFSPVDKETTLTVLIHPQKTWGGCIPSDRNPGFKRTPDTTTTEGDKCLSHLRSPPGCLGQSLGGECLGIRRHWPWEASVRTDNVHVCGGALIASIWVVTAAHCIQSNKEYSVVLGTSQLQPSSPSRIFSVPVKDIIIHPKYWGRTFIVGDIALLRLPTPIIFSKYVQPVCLPGPTFDLKVGTQCWVTGWGQAKQRFSANSTLSSDLQEAEVFIMDNHRCDKIYRKQSLLPYVAHLVLGSMVCATSYGENLCNGDSGGPLVCEVEGKWILAGVLSWEKACAKAKNPSVFARITKYTQWIKKQMNNDVLSVPSSASSWLLSPFWLFLPTLPLVFCLC</sequence>
<dbReference type="HOGENOM" id="CLU_004497_0_1_1"/>
<evidence type="ECO:0000256" key="1">
    <source>
        <dbReference type="ARBA" id="ARBA00004613"/>
    </source>
</evidence>
<feature type="region of interest" description="Disordered" evidence="10">
    <location>
        <begin position="584"/>
        <end position="604"/>
    </location>
</feature>
<dbReference type="STRING" id="10141.ENSCPOP00000000256"/>
<feature type="domain" description="Peptidase S1" evidence="11">
    <location>
        <begin position="619"/>
        <end position="861"/>
    </location>
</feature>
<protein>
    <recommendedName>
        <fullName evidence="11">Peptidase S1 domain-containing protein</fullName>
    </recommendedName>
</protein>
<dbReference type="FunFam" id="2.40.10.10:FF:000122">
    <property type="entry name" value="Chymotrypsin-like elastase family member 1"/>
    <property type="match status" value="1"/>
</dbReference>
<keyword evidence="13" id="KW-1185">Reference proteome</keyword>
<name>H0UTL2_CAVPO</name>
<keyword evidence="2" id="KW-0964">Secreted</keyword>
<keyword evidence="5 9" id="KW-0378">Hydrolase</keyword>
<dbReference type="InterPro" id="IPR001254">
    <property type="entry name" value="Trypsin_dom"/>
</dbReference>
<dbReference type="PROSITE" id="PS50240">
    <property type="entry name" value="TRYPSIN_DOM"/>
    <property type="match status" value="3"/>
</dbReference>
<evidence type="ECO:0000259" key="11">
    <source>
        <dbReference type="PROSITE" id="PS50240"/>
    </source>
</evidence>
<dbReference type="Gene3D" id="2.40.10.10">
    <property type="entry name" value="Trypsin-like serine proteases"/>
    <property type="match status" value="4"/>
</dbReference>
<dbReference type="Bgee" id="ENSCPOG00000000294">
    <property type="expression patterns" value="Expressed in testis and 5 other cell types or tissues"/>
</dbReference>
<dbReference type="EMBL" id="AAKN02012273">
    <property type="status" value="NOT_ANNOTATED_CDS"/>
    <property type="molecule type" value="Genomic_DNA"/>
</dbReference>
<dbReference type="CDD" id="cd00190">
    <property type="entry name" value="Tryp_SPc"/>
    <property type="match status" value="3"/>
</dbReference>
<dbReference type="PANTHER" id="PTHR24253:SF159">
    <property type="entry name" value="SERINE PROTEASE 42"/>
    <property type="match status" value="1"/>
</dbReference>
<dbReference type="VEuPathDB" id="HostDB:ENSCPOG00000000294"/>
<evidence type="ECO:0000256" key="7">
    <source>
        <dbReference type="ARBA" id="ARBA00023157"/>
    </source>
</evidence>
<keyword evidence="6 9" id="KW-0720">Serine protease</keyword>
<evidence type="ECO:0000256" key="4">
    <source>
        <dbReference type="ARBA" id="ARBA00022729"/>
    </source>
</evidence>
<accession>H0UTL2</accession>
<evidence type="ECO:0000313" key="13">
    <source>
        <dbReference type="Proteomes" id="UP000005447"/>
    </source>
</evidence>
<dbReference type="FunFam" id="2.40.10.10:FF:000006">
    <property type="entry name" value="Serine proteinase stubble"/>
    <property type="match status" value="1"/>
</dbReference>